<dbReference type="InterPro" id="IPR029058">
    <property type="entry name" value="AB_hydrolase_fold"/>
</dbReference>
<dbReference type="PANTHER" id="PTHR48081">
    <property type="entry name" value="AB HYDROLASE SUPERFAMILY PROTEIN C4A8.06C"/>
    <property type="match status" value="1"/>
</dbReference>
<feature type="region of interest" description="Disordered" evidence="2">
    <location>
        <begin position="427"/>
        <end position="450"/>
    </location>
</feature>
<feature type="domain" description="Alpha/beta hydrolase fold-3" evidence="3">
    <location>
        <begin position="98"/>
        <end position="302"/>
    </location>
</feature>
<evidence type="ECO:0000313" key="4">
    <source>
        <dbReference type="EMBL" id="MEJ8847613.1"/>
    </source>
</evidence>
<dbReference type="GO" id="GO:0016787">
    <property type="term" value="F:hydrolase activity"/>
    <property type="evidence" value="ECO:0007669"/>
    <property type="project" value="UniProtKB-KW"/>
</dbReference>
<dbReference type="Gene3D" id="3.40.50.1820">
    <property type="entry name" value="alpha/beta hydrolase"/>
    <property type="match status" value="1"/>
</dbReference>
<dbReference type="Pfam" id="PF07859">
    <property type="entry name" value="Abhydrolase_3"/>
    <property type="match status" value="1"/>
</dbReference>
<dbReference type="PANTHER" id="PTHR48081:SF8">
    <property type="entry name" value="ALPHA_BETA HYDROLASE FOLD-3 DOMAIN-CONTAINING PROTEIN-RELATED"/>
    <property type="match status" value="1"/>
</dbReference>
<dbReference type="InterPro" id="IPR013094">
    <property type="entry name" value="AB_hydrolase_3"/>
</dbReference>
<keyword evidence="1 4" id="KW-0378">Hydrolase</keyword>
<organism evidence="4 5">
    <name type="scientific">Variovorax rhizosphaerae</name>
    <dbReference type="NCBI Taxonomy" id="1836200"/>
    <lineage>
        <taxon>Bacteria</taxon>
        <taxon>Pseudomonadati</taxon>
        <taxon>Pseudomonadota</taxon>
        <taxon>Betaproteobacteria</taxon>
        <taxon>Burkholderiales</taxon>
        <taxon>Comamonadaceae</taxon>
        <taxon>Variovorax</taxon>
    </lineage>
</organism>
<dbReference type="SUPFAM" id="SSF53474">
    <property type="entry name" value="alpha/beta-Hydrolases"/>
    <property type="match status" value="1"/>
</dbReference>
<protein>
    <submittedName>
        <fullName evidence="4">Alpha/beta hydrolase</fullName>
    </submittedName>
</protein>
<comment type="caution">
    <text evidence="4">The sequence shown here is derived from an EMBL/GenBank/DDBJ whole genome shotgun (WGS) entry which is preliminary data.</text>
</comment>
<evidence type="ECO:0000256" key="2">
    <source>
        <dbReference type="SAM" id="MobiDB-lite"/>
    </source>
</evidence>
<reference evidence="4 5" key="1">
    <citation type="submission" date="2024-03" db="EMBL/GenBank/DDBJ databases">
        <title>Novel species of the genus Variovorax.</title>
        <authorList>
            <person name="Liu Q."/>
            <person name="Xin Y.-H."/>
        </authorList>
    </citation>
    <scope>NUCLEOTIDE SEQUENCE [LARGE SCALE GENOMIC DNA]</scope>
    <source>
        <strain evidence="4 5">KACC 18900</strain>
    </source>
</reference>
<dbReference type="EMBL" id="JBBKZT010000005">
    <property type="protein sequence ID" value="MEJ8847613.1"/>
    <property type="molecule type" value="Genomic_DNA"/>
</dbReference>
<keyword evidence="5" id="KW-1185">Reference proteome</keyword>
<evidence type="ECO:0000259" key="3">
    <source>
        <dbReference type="Pfam" id="PF07859"/>
    </source>
</evidence>
<dbReference type="Proteomes" id="UP001385892">
    <property type="component" value="Unassembled WGS sequence"/>
</dbReference>
<evidence type="ECO:0000313" key="5">
    <source>
        <dbReference type="Proteomes" id="UP001385892"/>
    </source>
</evidence>
<gene>
    <name evidence="4" type="ORF">WKW82_13220</name>
</gene>
<dbReference type="RefSeq" id="WP_340342738.1">
    <property type="nucleotide sequence ID" value="NZ_JBBKZT010000005.1"/>
</dbReference>
<name>A0ABU8WLG8_9BURK</name>
<proteinExistence type="predicted"/>
<accession>A0ABU8WLG8</accession>
<evidence type="ECO:0000256" key="1">
    <source>
        <dbReference type="ARBA" id="ARBA00022801"/>
    </source>
</evidence>
<feature type="compositionally biased region" description="Basic and acidic residues" evidence="2">
    <location>
        <begin position="430"/>
        <end position="450"/>
    </location>
</feature>
<sequence>MTTESNRLATRGMPLTLRSGKPDREVRAFLRWCNLAPGQITDRSVGTQRKVWRLMSLAMGRRPRVASVTQRTIAGPGGPIELRIFSTGPSLKPRPAFLWCHGGGFIVGGLDSADSICRSIALATGCIVIAVGYRLAPEHPLTACREDFLEALHWVAETGHTIGIDTARLAIGGDSAGGNICAAVAQHVTRNGGPKLSLQVLAYPATDLVEEFPSLVENAKGYLITEQVLRGVLSHVGEVTDAQDPWLSPRRQPDLSGLPPALVVSAGFDPIRDDGLDYAARLRAAGVPVKLLHYPGQIHGFLNFDSVINGGRDALQRIAAALNFAFRGEPATDCTVEIADGPAHTLVAALRPLGELLMTSVIGWATAERVWLALFGRLSRTADIAARSVAESRYVPGAFLRRSAVAQGNGLEARQTWPHATSLHCMQARKPNESSPQRDMRDRPSPERST</sequence>
<dbReference type="InterPro" id="IPR050300">
    <property type="entry name" value="GDXG_lipolytic_enzyme"/>
</dbReference>